<dbReference type="PANTHER" id="PTHR30272:SF1">
    <property type="entry name" value="3-HYDROXYACYL-[ACYL-CARRIER-PROTEIN] DEHYDRATASE"/>
    <property type="match status" value="1"/>
</dbReference>
<dbReference type="Proteomes" id="UP000199031">
    <property type="component" value="Unassembled WGS sequence"/>
</dbReference>
<sequence length="164" mass="18608">MWTEGNTACKTENMYEEVLNQLPYKSSFRFVDTIISLDENGVVGEYTLRPDAFFYEDHFPGNPVTPGVILTEIMAQIGLVVLGIYLLMQAGLSPEKKIIPLFTSSQVDFHKLVLPGEKLKVVSKKQYFRFNKLKCTVEMMNEKNETVARGIFSGMMIQSNNNPL</sequence>
<evidence type="ECO:0000256" key="1">
    <source>
        <dbReference type="ARBA" id="ARBA00023239"/>
    </source>
</evidence>
<dbReference type="SUPFAM" id="SSF54637">
    <property type="entry name" value="Thioesterase/thiol ester dehydrase-isomerase"/>
    <property type="match status" value="1"/>
</dbReference>
<organism evidence="3 4">
    <name type="scientific">Parafilimonas terrae</name>
    <dbReference type="NCBI Taxonomy" id="1465490"/>
    <lineage>
        <taxon>Bacteria</taxon>
        <taxon>Pseudomonadati</taxon>
        <taxon>Bacteroidota</taxon>
        <taxon>Chitinophagia</taxon>
        <taxon>Chitinophagales</taxon>
        <taxon>Chitinophagaceae</taxon>
        <taxon>Parafilimonas</taxon>
    </lineage>
</organism>
<keyword evidence="2" id="KW-0812">Transmembrane</keyword>
<dbReference type="CDD" id="cd00493">
    <property type="entry name" value="FabA_FabZ"/>
    <property type="match status" value="1"/>
</dbReference>
<dbReference type="InterPro" id="IPR029069">
    <property type="entry name" value="HotDog_dom_sf"/>
</dbReference>
<dbReference type="Gene3D" id="3.10.129.10">
    <property type="entry name" value="Hotdog Thioesterase"/>
    <property type="match status" value="1"/>
</dbReference>
<protein>
    <submittedName>
        <fullName evidence="3">3-hydroxyacyl-[acyl-carrier-protein] dehydratase</fullName>
    </submittedName>
</protein>
<dbReference type="Pfam" id="PF07977">
    <property type="entry name" value="FabA"/>
    <property type="match status" value="1"/>
</dbReference>
<keyword evidence="2" id="KW-1133">Transmembrane helix</keyword>
<name>A0A1I5XY17_9BACT</name>
<dbReference type="InterPro" id="IPR013114">
    <property type="entry name" value="FabA_FabZ"/>
</dbReference>
<reference evidence="3 4" key="1">
    <citation type="submission" date="2016-10" db="EMBL/GenBank/DDBJ databases">
        <authorList>
            <person name="de Groot N.N."/>
        </authorList>
    </citation>
    <scope>NUCLEOTIDE SEQUENCE [LARGE SCALE GENOMIC DNA]</scope>
    <source>
        <strain evidence="3 4">DSM 28286</strain>
    </source>
</reference>
<evidence type="ECO:0000313" key="3">
    <source>
        <dbReference type="EMBL" id="SFQ36770.1"/>
    </source>
</evidence>
<proteinExistence type="predicted"/>
<keyword evidence="2" id="KW-0472">Membrane</keyword>
<dbReference type="AlphaFoldDB" id="A0A1I5XY17"/>
<evidence type="ECO:0000256" key="2">
    <source>
        <dbReference type="SAM" id="Phobius"/>
    </source>
</evidence>
<feature type="transmembrane region" description="Helical" evidence="2">
    <location>
        <begin position="68"/>
        <end position="88"/>
    </location>
</feature>
<keyword evidence="4" id="KW-1185">Reference proteome</keyword>
<accession>A0A1I5XY17</accession>
<keyword evidence="1" id="KW-0456">Lyase</keyword>
<evidence type="ECO:0000313" key="4">
    <source>
        <dbReference type="Proteomes" id="UP000199031"/>
    </source>
</evidence>
<dbReference type="GO" id="GO:0016829">
    <property type="term" value="F:lyase activity"/>
    <property type="evidence" value="ECO:0007669"/>
    <property type="project" value="UniProtKB-KW"/>
</dbReference>
<dbReference type="STRING" id="1465490.SAMN05444277_11014"/>
<dbReference type="EMBL" id="FOXQ01000010">
    <property type="protein sequence ID" value="SFQ36770.1"/>
    <property type="molecule type" value="Genomic_DNA"/>
</dbReference>
<gene>
    <name evidence="3" type="ORF">SAMN05444277_11014</name>
</gene>
<dbReference type="PANTHER" id="PTHR30272">
    <property type="entry name" value="3-HYDROXYACYL-[ACYL-CARRIER-PROTEIN] DEHYDRATASE"/>
    <property type="match status" value="1"/>
</dbReference>